<evidence type="ECO:0000313" key="2">
    <source>
        <dbReference type="Proteomes" id="UP001162992"/>
    </source>
</evidence>
<reference evidence="2" key="1">
    <citation type="journal article" date="2024" name="Proc. Natl. Acad. Sci. U.S.A.">
        <title>Extraordinary preservation of gene collinearity over three hundred million years revealed in homosporous lycophytes.</title>
        <authorList>
            <person name="Li C."/>
            <person name="Wickell D."/>
            <person name="Kuo L.Y."/>
            <person name="Chen X."/>
            <person name="Nie B."/>
            <person name="Liao X."/>
            <person name="Peng D."/>
            <person name="Ji J."/>
            <person name="Jenkins J."/>
            <person name="Williams M."/>
            <person name="Shu S."/>
            <person name="Plott C."/>
            <person name="Barry K."/>
            <person name="Rajasekar S."/>
            <person name="Grimwood J."/>
            <person name="Han X."/>
            <person name="Sun S."/>
            <person name="Hou Z."/>
            <person name="He W."/>
            <person name="Dai G."/>
            <person name="Sun C."/>
            <person name="Schmutz J."/>
            <person name="Leebens-Mack J.H."/>
            <person name="Li F.W."/>
            <person name="Wang L."/>
        </authorList>
    </citation>
    <scope>NUCLEOTIDE SEQUENCE [LARGE SCALE GENOMIC DNA]</scope>
    <source>
        <strain evidence="2">cv. PW_Plant_1</strain>
    </source>
</reference>
<name>A0ACC2BGM4_DIPCM</name>
<protein>
    <submittedName>
        <fullName evidence="1">Uncharacterized protein</fullName>
    </submittedName>
</protein>
<proteinExistence type="predicted"/>
<sequence>MVGWIAAGAIFAITCFASKKGHKQVPLVGAVTTAAVLWTWKLFRKPSSEGGNSGPPLKKLEDELTYNLNLPTESDSPACAPPPESSEFLLVEERDHASTQLEESGSQDHSQEKVPEIGSELQFSNTSCDLKKVTLEDHVEIEETMSTSVRVVENRVLLVEKRDQVLIASDERRGEGDTRTLDLSENLRSLSSAGYNFTGADEFNSASSFKHKNGSQSEDEINRHIGSAAMNPSITSNDFNQDENLDPSSVWKFLNTDDAEIDAKNDNPKSVLEHSIPSQFEAEDALTLSGATCSSGSLPSPHHAIINPNTLEGISLDVQIGPWDEVASGQILMYPESGGRSSILLDANAIQITDACIPCTSEKLISLATSLESDDIRTQRPSLIESSCDPLVEDTLGNYNVSVLRTPLDFIGGSQEIYSLKKDEVSCDTEASLLPLLKDSTLTDCDEHTAQSSIFKGGSINDYGSVPDPALSMSSLSDPEEKLVEAFILDSHFNSHDGAPETSETPPTTSWGVEDNLSGDSFLREVSFRYGANGDSDIFDILNSPTNSPPEKNSLLDALDGETIDPWTSGFQNSKRAASTSSIKSMHQESFLHAYAEANFDLYGQMATSTSSLVSGEDAGDTTSFRTAHSNLESPNSLSSARNSIHADKGAISDDGERSSNGTNHIRTKRLPTLSTIVSNSAEELTPIGTPRDAQSTGAADAINAAQRSYPDRAITYDQYLSDPKVSPQMRWQVLRAKATLERYYEVQKTAAVPSSVELGKSESLLLGRPA</sequence>
<gene>
    <name evidence="1" type="ORF">O6H91_15G025700</name>
</gene>
<dbReference type="EMBL" id="CM055106">
    <property type="protein sequence ID" value="KAJ7528915.1"/>
    <property type="molecule type" value="Genomic_DNA"/>
</dbReference>
<accession>A0ACC2BGM4</accession>
<evidence type="ECO:0000313" key="1">
    <source>
        <dbReference type="EMBL" id="KAJ7528915.1"/>
    </source>
</evidence>
<dbReference type="Proteomes" id="UP001162992">
    <property type="component" value="Chromosome 15"/>
</dbReference>
<comment type="caution">
    <text evidence="1">The sequence shown here is derived from an EMBL/GenBank/DDBJ whole genome shotgun (WGS) entry which is preliminary data.</text>
</comment>
<keyword evidence="2" id="KW-1185">Reference proteome</keyword>
<organism evidence="1 2">
    <name type="scientific">Diphasiastrum complanatum</name>
    <name type="common">Issler's clubmoss</name>
    <name type="synonym">Lycopodium complanatum</name>
    <dbReference type="NCBI Taxonomy" id="34168"/>
    <lineage>
        <taxon>Eukaryota</taxon>
        <taxon>Viridiplantae</taxon>
        <taxon>Streptophyta</taxon>
        <taxon>Embryophyta</taxon>
        <taxon>Tracheophyta</taxon>
        <taxon>Lycopodiopsida</taxon>
        <taxon>Lycopodiales</taxon>
        <taxon>Lycopodiaceae</taxon>
        <taxon>Lycopodioideae</taxon>
        <taxon>Diphasiastrum</taxon>
    </lineage>
</organism>